<accession>A0A0A9ADM8</accession>
<organism evidence="1">
    <name type="scientific">Arundo donax</name>
    <name type="common">Giant reed</name>
    <name type="synonym">Donax arundinaceus</name>
    <dbReference type="NCBI Taxonomy" id="35708"/>
    <lineage>
        <taxon>Eukaryota</taxon>
        <taxon>Viridiplantae</taxon>
        <taxon>Streptophyta</taxon>
        <taxon>Embryophyta</taxon>
        <taxon>Tracheophyta</taxon>
        <taxon>Spermatophyta</taxon>
        <taxon>Magnoliopsida</taxon>
        <taxon>Liliopsida</taxon>
        <taxon>Poales</taxon>
        <taxon>Poaceae</taxon>
        <taxon>PACMAD clade</taxon>
        <taxon>Arundinoideae</taxon>
        <taxon>Arundineae</taxon>
        <taxon>Arundo</taxon>
    </lineage>
</organism>
<reference evidence="1" key="1">
    <citation type="submission" date="2014-09" db="EMBL/GenBank/DDBJ databases">
        <authorList>
            <person name="Magalhaes I.L.F."/>
            <person name="Oliveira U."/>
            <person name="Santos F.R."/>
            <person name="Vidigal T.H.D.A."/>
            <person name="Brescovit A.D."/>
            <person name="Santos A.J."/>
        </authorList>
    </citation>
    <scope>NUCLEOTIDE SEQUENCE</scope>
    <source>
        <tissue evidence="1">Shoot tissue taken approximately 20 cm above the soil surface</tissue>
    </source>
</reference>
<name>A0A0A9ADM8_ARUDO</name>
<reference evidence="1" key="2">
    <citation type="journal article" date="2015" name="Data Brief">
        <title>Shoot transcriptome of the giant reed, Arundo donax.</title>
        <authorList>
            <person name="Barrero R.A."/>
            <person name="Guerrero F.D."/>
            <person name="Moolhuijzen P."/>
            <person name="Goolsby J.A."/>
            <person name="Tidwell J."/>
            <person name="Bellgard S.E."/>
            <person name="Bellgard M.I."/>
        </authorList>
    </citation>
    <scope>NUCLEOTIDE SEQUENCE</scope>
    <source>
        <tissue evidence="1">Shoot tissue taken approximately 20 cm above the soil surface</tissue>
    </source>
</reference>
<protein>
    <submittedName>
        <fullName evidence="1">Uncharacterized protein</fullName>
    </submittedName>
</protein>
<dbReference type="AlphaFoldDB" id="A0A0A9ADM8"/>
<proteinExistence type="predicted"/>
<sequence length="28" mass="3410">MKQTWCPFIHCKCRKKSKGRRQVTQDES</sequence>
<dbReference type="EMBL" id="GBRH01248156">
    <property type="protein sequence ID" value="JAD49739.1"/>
    <property type="molecule type" value="Transcribed_RNA"/>
</dbReference>
<evidence type="ECO:0000313" key="1">
    <source>
        <dbReference type="EMBL" id="JAD49739.1"/>
    </source>
</evidence>